<accession>A0A1E7DMF3</accession>
<name>A0A1E7DMF3_9BACI</name>
<protein>
    <recommendedName>
        <fullName evidence="4">Pilus assembly protein PilO</fullName>
    </recommendedName>
</protein>
<reference evidence="2 3" key="1">
    <citation type="submission" date="2016-06" db="EMBL/GenBank/DDBJ databases">
        <title>Domibacillus iocasae genome sequencing.</title>
        <authorList>
            <person name="Verma A."/>
            <person name="Pal Y."/>
            <person name="Ojha A.K."/>
            <person name="Krishnamurthi S."/>
        </authorList>
    </citation>
    <scope>NUCLEOTIDE SEQUENCE [LARGE SCALE GENOMIC DNA]</scope>
    <source>
        <strain evidence="2 3">DSM 29979</strain>
    </source>
</reference>
<dbReference type="EMBL" id="MAMP01000022">
    <property type="protein sequence ID" value="OES44234.1"/>
    <property type="molecule type" value="Genomic_DNA"/>
</dbReference>
<evidence type="ECO:0008006" key="4">
    <source>
        <dbReference type="Google" id="ProtNLM"/>
    </source>
</evidence>
<sequence>MNRKLIFIFILLLTLFLGMIYAYFAFYVPVNQAVEQTKQQINAENELISVLEETDFSAGDTQLLNTESLQKKLPVKLMDDKLLLDLEKAELLSGSLITSIEFMESAILNNEESADSEANISENDESEEQEFESTVEGVGDYGKGEIGTGEETVLLEPEVLPEGVYSSYIHITAQADNYEEVESFIETLEGQMRLLIIKELYFTGPEEAEKIEGTENPIEFTLIVAAYYMPGLLDLLEGVPVIDAPYPANKENPFITIEE</sequence>
<evidence type="ECO:0000256" key="1">
    <source>
        <dbReference type="SAM" id="MobiDB-lite"/>
    </source>
</evidence>
<comment type="caution">
    <text evidence="2">The sequence shown here is derived from an EMBL/GenBank/DDBJ whole genome shotgun (WGS) entry which is preliminary data.</text>
</comment>
<feature type="region of interest" description="Disordered" evidence="1">
    <location>
        <begin position="113"/>
        <end position="143"/>
    </location>
</feature>
<dbReference type="STRING" id="1714016.BA724_08055"/>
<evidence type="ECO:0000313" key="2">
    <source>
        <dbReference type="EMBL" id="OES44234.1"/>
    </source>
</evidence>
<feature type="compositionally biased region" description="Acidic residues" evidence="1">
    <location>
        <begin position="122"/>
        <end position="133"/>
    </location>
</feature>
<gene>
    <name evidence="2" type="ORF">BA724_08055</name>
</gene>
<dbReference type="RefSeq" id="WP_069938838.1">
    <property type="nucleotide sequence ID" value="NZ_MAMP01000022.1"/>
</dbReference>
<dbReference type="AlphaFoldDB" id="A0A1E7DMF3"/>
<organism evidence="2 3">
    <name type="scientific">Domibacillus iocasae</name>
    <dbReference type="NCBI Taxonomy" id="1714016"/>
    <lineage>
        <taxon>Bacteria</taxon>
        <taxon>Bacillati</taxon>
        <taxon>Bacillota</taxon>
        <taxon>Bacilli</taxon>
        <taxon>Bacillales</taxon>
        <taxon>Bacillaceae</taxon>
        <taxon>Domibacillus</taxon>
    </lineage>
</organism>
<dbReference type="OrthoDB" id="2427034at2"/>
<evidence type="ECO:0000313" key="3">
    <source>
        <dbReference type="Proteomes" id="UP000095658"/>
    </source>
</evidence>
<proteinExistence type="predicted"/>
<dbReference type="Proteomes" id="UP000095658">
    <property type="component" value="Unassembled WGS sequence"/>
</dbReference>
<keyword evidence="3" id="KW-1185">Reference proteome</keyword>